<gene>
    <name evidence="1" type="ORF">IAC10_02415</name>
</gene>
<evidence type="ECO:0000313" key="2">
    <source>
        <dbReference type="Proteomes" id="UP000823928"/>
    </source>
</evidence>
<name>A0A9D1EWZ0_9BACT</name>
<dbReference type="Proteomes" id="UP000823928">
    <property type="component" value="Unassembled WGS sequence"/>
</dbReference>
<reference evidence="1" key="2">
    <citation type="journal article" date="2021" name="PeerJ">
        <title>Extensive microbial diversity within the chicken gut microbiome revealed by metagenomics and culture.</title>
        <authorList>
            <person name="Gilroy R."/>
            <person name="Ravi A."/>
            <person name="Getino M."/>
            <person name="Pursley I."/>
            <person name="Horton D.L."/>
            <person name="Alikhan N.F."/>
            <person name="Baker D."/>
            <person name="Gharbi K."/>
            <person name="Hall N."/>
            <person name="Watson M."/>
            <person name="Adriaenssens E.M."/>
            <person name="Foster-Nyarko E."/>
            <person name="Jarju S."/>
            <person name="Secka A."/>
            <person name="Antonio M."/>
            <person name="Oren A."/>
            <person name="Chaudhuri R.R."/>
            <person name="La Ragione R."/>
            <person name="Hildebrand F."/>
            <person name="Pallen M.J."/>
        </authorList>
    </citation>
    <scope>NUCLEOTIDE SEQUENCE</scope>
    <source>
        <strain evidence="1">6276</strain>
    </source>
</reference>
<evidence type="ECO:0000313" key="1">
    <source>
        <dbReference type="EMBL" id="HIS35473.1"/>
    </source>
</evidence>
<dbReference type="InterPro" id="IPR011231">
    <property type="entry name" value="Phage_VT1-Sakai_H0018"/>
</dbReference>
<protein>
    <submittedName>
        <fullName evidence="1">DUF2190 family protein</fullName>
    </submittedName>
</protein>
<dbReference type="AlphaFoldDB" id="A0A9D1EWZ0"/>
<reference evidence="1" key="1">
    <citation type="submission" date="2020-10" db="EMBL/GenBank/DDBJ databases">
        <authorList>
            <person name="Gilroy R."/>
        </authorList>
    </citation>
    <scope>NUCLEOTIDE SEQUENCE</scope>
    <source>
        <strain evidence="1">6276</strain>
    </source>
</reference>
<sequence length="112" mass="11437">MTNKTYIPLLIESVKATVDLQQHRFAGFDGGYCTAGIKALGVTDVSTPKGEYAPVAALGILLIEASGTIAVGDAVASDAEGRAVKAVDSAVINGYAVDAGTTGQEIRIIRGI</sequence>
<dbReference type="Pfam" id="PF09956">
    <property type="entry name" value="Phage_cement_2"/>
    <property type="match status" value="1"/>
</dbReference>
<comment type="caution">
    <text evidence="1">The sequence shown here is derived from an EMBL/GenBank/DDBJ whole genome shotgun (WGS) entry which is preliminary data.</text>
</comment>
<accession>A0A9D1EWZ0</accession>
<proteinExistence type="predicted"/>
<dbReference type="EMBL" id="DVIU01000046">
    <property type="protein sequence ID" value="HIS35473.1"/>
    <property type="molecule type" value="Genomic_DNA"/>
</dbReference>
<organism evidence="1 2">
    <name type="scientific">Candidatus Scatousia excrementigallinarum</name>
    <dbReference type="NCBI Taxonomy" id="2840935"/>
    <lineage>
        <taxon>Bacteria</taxon>
        <taxon>Candidatus Scatousia</taxon>
    </lineage>
</organism>